<feature type="region of interest" description="Disordered" evidence="1">
    <location>
        <begin position="154"/>
        <end position="187"/>
    </location>
</feature>
<name>A0ABV8HSM1_9ACTN</name>
<dbReference type="InterPro" id="IPR027417">
    <property type="entry name" value="P-loop_NTPase"/>
</dbReference>
<dbReference type="RefSeq" id="WP_386433361.1">
    <property type="nucleotide sequence ID" value="NZ_JBHSBB010000016.1"/>
</dbReference>
<feature type="compositionally biased region" description="Low complexity" evidence="1">
    <location>
        <begin position="154"/>
        <end position="167"/>
    </location>
</feature>
<organism evidence="2 3">
    <name type="scientific">Streptomyces polygonati</name>
    <dbReference type="NCBI Taxonomy" id="1617087"/>
    <lineage>
        <taxon>Bacteria</taxon>
        <taxon>Bacillati</taxon>
        <taxon>Actinomycetota</taxon>
        <taxon>Actinomycetes</taxon>
        <taxon>Kitasatosporales</taxon>
        <taxon>Streptomycetaceae</taxon>
        <taxon>Streptomyces</taxon>
    </lineage>
</organism>
<keyword evidence="3" id="KW-1185">Reference proteome</keyword>
<accession>A0ABV8HSM1</accession>
<comment type="caution">
    <text evidence="2">The sequence shown here is derived from an EMBL/GenBank/DDBJ whole genome shotgun (WGS) entry which is preliminary data.</text>
</comment>
<evidence type="ECO:0000256" key="1">
    <source>
        <dbReference type="SAM" id="MobiDB-lite"/>
    </source>
</evidence>
<dbReference type="SUPFAM" id="SSF52540">
    <property type="entry name" value="P-loop containing nucleoside triphosphate hydrolases"/>
    <property type="match status" value="1"/>
</dbReference>
<protein>
    <recommendedName>
        <fullName evidence="4">NB-ARC domain-containing protein</fullName>
    </recommendedName>
</protein>
<evidence type="ECO:0008006" key="4">
    <source>
        <dbReference type="Google" id="ProtNLM"/>
    </source>
</evidence>
<gene>
    <name evidence="2" type="ORF">ACFO3J_24995</name>
</gene>
<proteinExistence type="predicted"/>
<dbReference type="EMBL" id="JBHSBB010000016">
    <property type="protein sequence ID" value="MFC4034701.1"/>
    <property type="molecule type" value="Genomic_DNA"/>
</dbReference>
<evidence type="ECO:0000313" key="3">
    <source>
        <dbReference type="Proteomes" id="UP001595765"/>
    </source>
</evidence>
<reference evidence="3" key="1">
    <citation type="journal article" date="2019" name="Int. J. Syst. Evol. Microbiol.">
        <title>The Global Catalogue of Microorganisms (GCM) 10K type strain sequencing project: providing services to taxonomists for standard genome sequencing and annotation.</title>
        <authorList>
            <consortium name="The Broad Institute Genomics Platform"/>
            <consortium name="The Broad Institute Genome Sequencing Center for Infectious Disease"/>
            <person name="Wu L."/>
            <person name="Ma J."/>
        </authorList>
    </citation>
    <scope>NUCLEOTIDE SEQUENCE [LARGE SCALE GENOMIC DNA]</scope>
    <source>
        <strain evidence="3">CGMCC 4.7237</strain>
    </source>
</reference>
<dbReference type="Proteomes" id="UP001595765">
    <property type="component" value="Unassembled WGS sequence"/>
</dbReference>
<dbReference type="Gene3D" id="3.40.50.300">
    <property type="entry name" value="P-loop containing nucleotide triphosphate hydrolases"/>
    <property type="match status" value="1"/>
</dbReference>
<sequence length="187" mass="19111">MDLLVWVTATDRAAVVAGLGRAGVQVAGADASDPAAGAEAFIAWLEPKTGQAVCRWLLVLDDVADPADLAGLWPPSSPHGRTLITTRRRVAAITVGSRTLIEVGLFTPAEAVSFLTVVLAGHQRIGRAGQLAALAQDLGHLPLALSQAPGRVGPAAAAPGLAARPQRNPGHCPHHPTGVGLPGRAPR</sequence>
<evidence type="ECO:0000313" key="2">
    <source>
        <dbReference type="EMBL" id="MFC4034701.1"/>
    </source>
</evidence>